<evidence type="ECO:0000313" key="1">
    <source>
        <dbReference type="EMBL" id="KAK1625645.1"/>
    </source>
</evidence>
<comment type="caution">
    <text evidence="1">The sequence shown here is derived from an EMBL/GenBank/DDBJ whole genome shotgun (WGS) entry which is preliminary data.</text>
</comment>
<dbReference type="GeneID" id="85481105"/>
<dbReference type="Proteomes" id="UP001243989">
    <property type="component" value="Unassembled WGS sequence"/>
</dbReference>
<accession>A0AAI9ZL98</accession>
<sequence>MFAVVQHRISRVIIYTAKPSCRMPRLILLRAVSSKNRSVKATVINSKLHLLHRNIFTQHSRGEGDTSTVTQSATRAFPLRHPKVHEYTTELSSDALPATTRALIYPSKSIHVTSRRPSRSAGQVKLARWWNG</sequence>
<dbReference type="EMBL" id="JAHMHQ010000019">
    <property type="protein sequence ID" value="KAK1625645.1"/>
    <property type="molecule type" value="Genomic_DNA"/>
</dbReference>
<evidence type="ECO:0000313" key="2">
    <source>
        <dbReference type="Proteomes" id="UP001243989"/>
    </source>
</evidence>
<gene>
    <name evidence="1" type="ORF">BDP81DRAFT_75328</name>
</gene>
<organism evidence="1 2">
    <name type="scientific">Colletotrichum phormii</name>
    <dbReference type="NCBI Taxonomy" id="359342"/>
    <lineage>
        <taxon>Eukaryota</taxon>
        <taxon>Fungi</taxon>
        <taxon>Dikarya</taxon>
        <taxon>Ascomycota</taxon>
        <taxon>Pezizomycotina</taxon>
        <taxon>Sordariomycetes</taxon>
        <taxon>Hypocreomycetidae</taxon>
        <taxon>Glomerellales</taxon>
        <taxon>Glomerellaceae</taxon>
        <taxon>Colletotrichum</taxon>
        <taxon>Colletotrichum acutatum species complex</taxon>
    </lineage>
</organism>
<protein>
    <submittedName>
        <fullName evidence="1">Uncharacterized protein</fullName>
    </submittedName>
</protein>
<name>A0AAI9ZL98_9PEZI</name>
<proteinExistence type="predicted"/>
<dbReference type="AlphaFoldDB" id="A0AAI9ZL98"/>
<keyword evidence="2" id="KW-1185">Reference proteome</keyword>
<dbReference type="RefSeq" id="XP_060441640.1">
    <property type="nucleotide sequence ID" value="XM_060596243.1"/>
</dbReference>
<reference evidence="1" key="1">
    <citation type="submission" date="2021-06" db="EMBL/GenBank/DDBJ databases">
        <title>Comparative genomics, transcriptomics and evolutionary studies reveal genomic signatures of adaptation to plant cell wall in hemibiotrophic fungi.</title>
        <authorList>
            <consortium name="DOE Joint Genome Institute"/>
            <person name="Baroncelli R."/>
            <person name="Diaz J.F."/>
            <person name="Benocci T."/>
            <person name="Peng M."/>
            <person name="Battaglia E."/>
            <person name="Haridas S."/>
            <person name="Andreopoulos W."/>
            <person name="Labutti K."/>
            <person name="Pangilinan J."/>
            <person name="Floch G.L."/>
            <person name="Makela M.R."/>
            <person name="Henrissat B."/>
            <person name="Grigoriev I.V."/>
            <person name="Crouch J.A."/>
            <person name="De Vries R.P."/>
            <person name="Sukno S.A."/>
            <person name="Thon M.R."/>
        </authorList>
    </citation>
    <scope>NUCLEOTIDE SEQUENCE</scope>
    <source>
        <strain evidence="1">CBS 102054</strain>
    </source>
</reference>